<keyword evidence="2" id="KW-1185">Reference proteome</keyword>
<organism evidence="1 2">
    <name type="scientific">Methylobacterium isbiliense</name>
    <dbReference type="NCBI Taxonomy" id="315478"/>
    <lineage>
        <taxon>Bacteria</taxon>
        <taxon>Pseudomonadati</taxon>
        <taxon>Pseudomonadota</taxon>
        <taxon>Alphaproteobacteria</taxon>
        <taxon>Hyphomicrobiales</taxon>
        <taxon>Methylobacteriaceae</taxon>
        <taxon>Methylobacterium</taxon>
    </lineage>
</organism>
<evidence type="ECO:0000313" key="2">
    <source>
        <dbReference type="Proteomes" id="UP001055153"/>
    </source>
</evidence>
<proteinExistence type="predicted"/>
<reference evidence="1" key="2">
    <citation type="submission" date="2021-08" db="EMBL/GenBank/DDBJ databases">
        <authorList>
            <person name="Tani A."/>
            <person name="Ola A."/>
            <person name="Ogura Y."/>
            <person name="Katsura K."/>
            <person name="Hayashi T."/>
        </authorList>
    </citation>
    <scope>NUCLEOTIDE SEQUENCE</scope>
    <source>
        <strain evidence="1">DSM 17168</strain>
    </source>
</reference>
<sequence length="86" mass="9377">MSHYLTSIDITNIQNNQKSDIYRRAEVVFTVENDEGAPANLVTLVVDVAHEDGITFGEMKQDAIAKAASIIKVIADNLRAKDTGSD</sequence>
<gene>
    <name evidence="1" type="ORF">GMJLKIPL_4105</name>
</gene>
<name>A0ABQ4SII6_9HYPH</name>
<evidence type="ECO:0008006" key="3">
    <source>
        <dbReference type="Google" id="ProtNLM"/>
    </source>
</evidence>
<reference evidence="1" key="1">
    <citation type="journal article" date="2021" name="Front. Microbiol.">
        <title>Comprehensive Comparative Genomics and Phenotyping of Methylobacterium Species.</title>
        <authorList>
            <person name="Alessa O."/>
            <person name="Ogura Y."/>
            <person name="Fujitani Y."/>
            <person name="Takami H."/>
            <person name="Hayashi T."/>
            <person name="Sahin N."/>
            <person name="Tani A."/>
        </authorList>
    </citation>
    <scope>NUCLEOTIDE SEQUENCE</scope>
    <source>
        <strain evidence="1">DSM 17168</strain>
    </source>
</reference>
<accession>A0ABQ4SII6</accession>
<evidence type="ECO:0000313" key="1">
    <source>
        <dbReference type="EMBL" id="GJE02161.1"/>
    </source>
</evidence>
<dbReference type="RefSeq" id="WP_238237617.1">
    <property type="nucleotide sequence ID" value="NZ_BPQQ01000048.1"/>
</dbReference>
<comment type="caution">
    <text evidence="1">The sequence shown here is derived from an EMBL/GenBank/DDBJ whole genome shotgun (WGS) entry which is preliminary data.</text>
</comment>
<protein>
    <recommendedName>
        <fullName evidence="3">DUF1659 domain-containing protein</fullName>
    </recommendedName>
</protein>
<dbReference type="EMBL" id="BPQQ01000048">
    <property type="protein sequence ID" value="GJE02161.1"/>
    <property type="molecule type" value="Genomic_DNA"/>
</dbReference>
<dbReference type="Proteomes" id="UP001055153">
    <property type="component" value="Unassembled WGS sequence"/>
</dbReference>